<dbReference type="AlphaFoldDB" id="A0A1I6H014"/>
<evidence type="ECO:0000256" key="6">
    <source>
        <dbReference type="ARBA" id="ARBA00023027"/>
    </source>
</evidence>
<feature type="binding site" evidence="7">
    <location>
        <position position="647"/>
    </location>
    <ligand>
        <name>deamido-NAD(+)</name>
        <dbReference type="ChEBI" id="CHEBI:58437"/>
        <note>ligand shared between two neighboring subunits</note>
    </ligand>
</feature>
<dbReference type="FunFam" id="3.40.50.620:FF:000155">
    <property type="entry name" value="Glutamine-dependent NAD(+) synthetase"/>
    <property type="match status" value="1"/>
</dbReference>
<keyword evidence="3 7" id="KW-0436">Ligase</keyword>
<dbReference type="GO" id="GO:0003952">
    <property type="term" value="F:NAD+ synthase (glutamine-hydrolyzing) activity"/>
    <property type="evidence" value="ECO:0007669"/>
    <property type="project" value="UniProtKB-UniRule"/>
</dbReference>
<comment type="function">
    <text evidence="7">Catalyzes the ATP-dependent amidation of deamido-NAD to form NAD. Uses L-glutamine as a nitrogen source.</text>
</comment>
<dbReference type="Gene3D" id="3.40.50.620">
    <property type="entry name" value="HUPs"/>
    <property type="match status" value="1"/>
</dbReference>
<comment type="similarity">
    <text evidence="2 7 8">In the C-terminal section; belongs to the NAD synthetase family.</text>
</comment>
<dbReference type="SUPFAM" id="SSF56317">
    <property type="entry name" value="Carbon-nitrogen hydrolase"/>
    <property type="match status" value="1"/>
</dbReference>
<dbReference type="PIRSF" id="PIRSF006630">
    <property type="entry name" value="NADS_GAT"/>
    <property type="match status" value="1"/>
</dbReference>
<gene>
    <name evidence="7" type="primary">nadE</name>
    <name evidence="12" type="ORF">SAMN05216203_0647</name>
</gene>
<dbReference type="CDD" id="cd07570">
    <property type="entry name" value="GAT_Gln-NAD-synth"/>
    <property type="match status" value="1"/>
</dbReference>
<dbReference type="EMBL" id="FOYW01000001">
    <property type="protein sequence ID" value="SFR47687.1"/>
    <property type="molecule type" value="Genomic_DNA"/>
</dbReference>
<dbReference type="Gene3D" id="1.10.10.1140">
    <property type="entry name" value="Glutamine-dependent NAD+ synthetase, C-terminal domain"/>
    <property type="match status" value="1"/>
</dbReference>
<dbReference type="PANTHER" id="PTHR23090:SF9">
    <property type="entry name" value="GLUTAMINE-DEPENDENT NAD(+) SYNTHETASE"/>
    <property type="match status" value="1"/>
</dbReference>
<evidence type="ECO:0000256" key="10">
    <source>
        <dbReference type="SAM" id="MobiDB-lite"/>
    </source>
</evidence>
<accession>A0A1I6H014</accession>
<evidence type="ECO:0000256" key="3">
    <source>
        <dbReference type="ARBA" id="ARBA00022598"/>
    </source>
</evidence>
<evidence type="ECO:0000256" key="9">
    <source>
        <dbReference type="RuleBase" id="RU003811"/>
    </source>
</evidence>
<feature type="binding site" evidence="7">
    <location>
        <begin position="493"/>
        <end position="496"/>
    </location>
    <ligand>
        <name>deamido-NAD(+)</name>
        <dbReference type="ChEBI" id="CHEBI:58437"/>
        <note>ligand shared between two neighboring subunits</note>
    </ligand>
</feature>
<dbReference type="SUPFAM" id="SSF52402">
    <property type="entry name" value="Adenine nucleotide alpha hydrolases-like"/>
    <property type="match status" value="1"/>
</dbReference>
<dbReference type="InterPro" id="IPR036526">
    <property type="entry name" value="C-N_Hydrolase_sf"/>
</dbReference>
<evidence type="ECO:0000256" key="7">
    <source>
        <dbReference type="HAMAP-Rule" id="MF_02090"/>
    </source>
</evidence>
<proteinExistence type="inferred from homology"/>
<evidence type="ECO:0000313" key="13">
    <source>
        <dbReference type="Proteomes" id="UP000198644"/>
    </source>
</evidence>
<evidence type="ECO:0000256" key="4">
    <source>
        <dbReference type="ARBA" id="ARBA00022741"/>
    </source>
</evidence>
<dbReference type="FunFam" id="1.10.10.1140:FF:000001">
    <property type="entry name" value="Glutamine-dependent NAD(+) synthetase"/>
    <property type="match status" value="1"/>
</dbReference>
<organism evidence="12 13">
    <name type="scientific">Marinobacter daqiaonensis</name>
    <dbReference type="NCBI Taxonomy" id="650891"/>
    <lineage>
        <taxon>Bacteria</taxon>
        <taxon>Pseudomonadati</taxon>
        <taxon>Pseudomonadota</taxon>
        <taxon>Gammaproteobacteria</taxon>
        <taxon>Pseudomonadales</taxon>
        <taxon>Marinobacteraceae</taxon>
        <taxon>Marinobacter</taxon>
    </lineage>
</organism>
<comment type="catalytic activity">
    <reaction evidence="7 8">
        <text>deamido-NAD(+) + L-glutamine + ATP + H2O = L-glutamate + AMP + diphosphate + NAD(+) + H(+)</text>
        <dbReference type="Rhea" id="RHEA:24384"/>
        <dbReference type="ChEBI" id="CHEBI:15377"/>
        <dbReference type="ChEBI" id="CHEBI:15378"/>
        <dbReference type="ChEBI" id="CHEBI:29985"/>
        <dbReference type="ChEBI" id="CHEBI:30616"/>
        <dbReference type="ChEBI" id="CHEBI:33019"/>
        <dbReference type="ChEBI" id="CHEBI:57540"/>
        <dbReference type="ChEBI" id="CHEBI:58359"/>
        <dbReference type="ChEBI" id="CHEBI:58437"/>
        <dbReference type="ChEBI" id="CHEBI:456215"/>
        <dbReference type="EC" id="6.3.5.1"/>
    </reaction>
</comment>
<evidence type="ECO:0000256" key="5">
    <source>
        <dbReference type="ARBA" id="ARBA00022840"/>
    </source>
</evidence>
<dbReference type="STRING" id="650891.SAMN05216203_0647"/>
<dbReference type="PANTHER" id="PTHR23090">
    <property type="entry name" value="NH 3 /GLUTAMINE-DEPENDENT NAD + SYNTHETASE"/>
    <property type="match status" value="1"/>
</dbReference>
<feature type="compositionally biased region" description="Basic and acidic residues" evidence="10">
    <location>
        <begin position="554"/>
        <end position="565"/>
    </location>
</feature>
<dbReference type="Pfam" id="PF02540">
    <property type="entry name" value="NAD_synthase"/>
    <property type="match status" value="1"/>
</dbReference>
<protein>
    <recommendedName>
        <fullName evidence="7 8">Glutamine-dependent NAD(+) synthetase</fullName>
        <ecNumber evidence="7 8">6.3.5.1</ecNumber>
    </recommendedName>
    <alternativeName>
        <fullName evidence="7 8">NAD(+) synthase [glutamine-hydrolyzing]</fullName>
    </alternativeName>
</protein>
<sequence>MQQSFNSIYTHGFIRAAVCIPSVRVADPQFNAERTLELARRASDLKAAIALFPELGISAYSNDDLFHQDALLDATLEAVSRLIEESRSLTPVLLIGAPLRFEGKLFNCGVVIHRGQVLGIIPKSYLPNYREFYEKRQFSAARAAVGQEVRFLGEKVPFGNELIFNAVNLKGFSLHVEICEDVWTPIPPSTYAALAGATVLANLSASNATIGKAKYRRDLCASQSGKCIAAYLYSAAGPGESTTDLAWDGYALIYENDEMLAQAEQFSDEEQVIAADIDLERLAQDRMRMTSFNDVVTDHRDRVRAIRQIDFEFQVPTGEIALMRDVGRFPYVPTDPAERDERCFEAYNIQIHGLMKRMNSAGLERVVIGVSGGLDSTHALIVAAKTMDRLGLPRSNILAYTLPGFATSDKTLENALGLMEALDVTAEEIDIRPSCMQMFEDLGHPFAQGEEVYDVTFENVQAGQRTSHLFRLANHHNAMVLGTGDLSELALGWCTYGVGDHMSHYNVNASVPKTLIQHLIRWVINSRQFEEDTRDILQSILDTEISPELVPAPEDDRDRPVDEKPIQSTQDKIGPYDLQDFNTYYITRYGFRPSKVAFLSYHAWSDKRRGSWPDLLPVEKHIEYDLPTIRKWLEVFLYRFFKISQFKRSCVPNGPKVGSGGSLSPRGDWRAPSDSEAQVWLDELRRNVPEY</sequence>
<dbReference type="Gene3D" id="3.60.110.10">
    <property type="entry name" value="Carbon-nitrogen hydrolase"/>
    <property type="match status" value="1"/>
</dbReference>
<evidence type="ECO:0000313" key="12">
    <source>
        <dbReference type="EMBL" id="SFR47687.1"/>
    </source>
</evidence>
<dbReference type="GO" id="GO:0005737">
    <property type="term" value="C:cytoplasm"/>
    <property type="evidence" value="ECO:0007669"/>
    <property type="project" value="InterPro"/>
</dbReference>
<dbReference type="CDD" id="cd00553">
    <property type="entry name" value="NAD_synthase"/>
    <property type="match status" value="1"/>
</dbReference>
<dbReference type="GO" id="GO:0004359">
    <property type="term" value="F:glutaminase activity"/>
    <property type="evidence" value="ECO:0007669"/>
    <property type="project" value="InterPro"/>
</dbReference>
<feature type="binding site" evidence="7">
    <location>
        <position position="459"/>
    </location>
    <ligand>
        <name>deamido-NAD(+)</name>
        <dbReference type="ChEBI" id="CHEBI:58437"/>
        <note>ligand shared between two neighboring subunits</note>
    </ligand>
</feature>
<dbReference type="GO" id="GO:0009435">
    <property type="term" value="P:NAD+ biosynthetic process"/>
    <property type="evidence" value="ECO:0007669"/>
    <property type="project" value="UniProtKB-UniRule"/>
</dbReference>
<reference evidence="12 13" key="1">
    <citation type="submission" date="2016-10" db="EMBL/GenBank/DDBJ databases">
        <authorList>
            <person name="de Groot N.N."/>
        </authorList>
    </citation>
    <scope>NUCLEOTIDE SEQUENCE [LARGE SCALE GENOMIC DNA]</scope>
    <source>
        <strain evidence="12 13">CGMCC 1.9167</strain>
    </source>
</reference>
<dbReference type="InterPro" id="IPR014729">
    <property type="entry name" value="Rossmann-like_a/b/a_fold"/>
</dbReference>
<dbReference type="InterPro" id="IPR003010">
    <property type="entry name" value="C-N_Hydrolase"/>
</dbReference>
<dbReference type="InterPro" id="IPR003694">
    <property type="entry name" value="NAD_synthase"/>
</dbReference>
<comment type="pathway">
    <text evidence="1 7 8">Cofactor biosynthesis; NAD(+) biosynthesis; NAD(+) from deamido-NAD(+) (L-Gln route): step 1/1.</text>
</comment>
<feature type="active site" description="Proton acceptor; for glutaminase activity" evidence="7">
    <location>
        <position position="54"/>
    </location>
</feature>
<evidence type="ECO:0000256" key="1">
    <source>
        <dbReference type="ARBA" id="ARBA00005188"/>
    </source>
</evidence>
<keyword evidence="5 7" id="KW-0067">ATP-binding</keyword>
<dbReference type="NCBIfam" id="TIGR00552">
    <property type="entry name" value="nadE"/>
    <property type="match status" value="1"/>
</dbReference>
<dbReference type="UniPathway" id="UPA00253">
    <property type="reaction ID" value="UER00334"/>
</dbReference>
<keyword evidence="13" id="KW-1185">Reference proteome</keyword>
<feature type="binding site" evidence="7">
    <location>
        <begin position="369"/>
        <end position="376"/>
    </location>
    <ligand>
        <name>ATP</name>
        <dbReference type="ChEBI" id="CHEBI:30616"/>
    </ligand>
</feature>
<comment type="similarity">
    <text evidence="9">Belongs to the NAD synthetase family.</text>
</comment>
<dbReference type="Pfam" id="PF00795">
    <property type="entry name" value="CN_hydrolase"/>
    <property type="match status" value="1"/>
</dbReference>
<feature type="binding site" evidence="7">
    <location>
        <position position="483"/>
    </location>
    <ligand>
        <name>ATP</name>
        <dbReference type="ChEBI" id="CHEBI:30616"/>
    </ligand>
</feature>
<feature type="binding site" evidence="7">
    <location>
        <position position="488"/>
    </location>
    <ligand>
        <name>deamido-NAD(+)</name>
        <dbReference type="ChEBI" id="CHEBI:58437"/>
        <note>ligand shared between two neighboring subunits</note>
    </ligand>
</feature>
<name>A0A1I6H014_9GAMM</name>
<feature type="active site" description="For glutaminase activity" evidence="7">
    <location>
        <position position="123"/>
    </location>
</feature>
<dbReference type="InterPro" id="IPR022310">
    <property type="entry name" value="NAD/GMP_synthase"/>
</dbReference>
<keyword evidence="4 7" id="KW-0547">Nucleotide-binding</keyword>
<feature type="domain" description="CN hydrolase" evidence="11">
    <location>
        <begin position="14"/>
        <end position="279"/>
    </location>
</feature>
<dbReference type="NCBIfam" id="NF002730">
    <property type="entry name" value="PRK02628.1"/>
    <property type="match status" value="1"/>
</dbReference>
<dbReference type="GO" id="GO:0008795">
    <property type="term" value="F:NAD+ synthase activity"/>
    <property type="evidence" value="ECO:0007669"/>
    <property type="project" value="UniProtKB-UniRule"/>
</dbReference>
<dbReference type="HAMAP" id="MF_02090">
    <property type="entry name" value="NadE_glutamine_dep"/>
    <property type="match status" value="1"/>
</dbReference>
<dbReference type="GO" id="GO:0005524">
    <property type="term" value="F:ATP binding"/>
    <property type="evidence" value="ECO:0007669"/>
    <property type="project" value="UniProtKB-UniRule"/>
</dbReference>
<feature type="active site" description="Nucleophile; for glutaminase activity" evidence="7">
    <location>
        <position position="179"/>
    </location>
</feature>
<dbReference type="InterPro" id="IPR041856">
    <property type="entry name" value="NAD+_synth_C"/>
</dbReference>
<evidence type="ECO:0000259" key="11">
    <source>
        <dbReference type="PROSITE" id="PS50263"/>
    </source>
</evidence>
<dbReference type="EC" id="6.3.5.1" evidence="7 8"/>
<dbReference type="PROSITE" id="PS50263">
    <property type="entry name" value="CN_HYDROLASE"/>
    <property type="match status" value="1"/>
</dbReference>
<feature type="region of interest" description="Disordered" evidence="10">
    <location>
        <begin position="548"/>
        <end position="569"/>
    </location>
</feature>
<feature type="binding site" evidence="7">
    <location>
        <position position="129"/>
    </location>
    <ligand>
        <name>L-glutamine</name>
        <dbReference type="ChEBI" id="CHEBI:58359"/>
    </ligand>
</feature>
<feature type="binding site" evidence="7">
    <location>
        <position position="206"/>
    </location>
    <ligand>
        <name>L-glutamine</name>
        <dbReference type="ChEBI" id="CHEBI:58359"/>
    </ligand>
</feature>
<feature type="binding site" evidence="7">
    <location>
        <position position="212"/>
    </location>
    <ligand>
        <name>L-glutamine</name>
        <dbReference type="ChEBI" id="CHEBI:58359"/>
    </ligand>
</feature>
<evidence type="ECO:0000256" key="2">
    <source>
        <dbReference type="ARBA" id="ARBA00007145"/>
    </source>
</evidence>
<evidence type="ECO:0000256" key="8">
    <source>
        <dbReference type="PIRNR" id="PIRNR006630"/>
    </source>
</evidence>
<dbReference type="Proteomes" id="UP000198644">
    <property type="component" value="Unassembled WGS sequence"/>
</dbReference>
<dbReference type="OrthoDB" id="9760188at2"/>
<dbReference type="RefSeq" id="WP_092008847.1">
    <property type="nucleotide sequence ID" value="NZ_FOYW01000001.1"/>
</dbReference>
<keyword evidence="6 7" id="KW-0520">NAD</keyword>
<dbReference type="InterPro" id="IPR014445">
    <property type="entry name" value="Gln-dep_NAD_synthase"/>
</dbReference>